<reference evidence="3 4" key="2">
    <citation type="journal article" date="2012" name="J. Bacteriol.">
        <title>Genome Sequences of Burkholderia sp. Strains CCGE1002 and H160, Isolated from Legume Nodules in Mexico and Brazil.</title>
        <authorList>
            <person name="Ormeno-Orrillo E."/>
            <person name="Rogel M.A."/>
            <person name="Chueire L.M."/>
            <person name="Tiedje J.M."/>
            <person name="Martinez-Romero E."/>
            <person name="Hungria M."/>
        </authorList>
    </citation>
    <scope>NUCLEOTIDE SEQUENCE [LARGE SCALE GENOMIC DNA]</scope>
    <source>
        <strain evidence="3 4">CCGE1002</strain>
    </source>
</reference>
<feature type="region of interest" description="Disordered" evidence="1">
    <location>
        <begin position="40"/>
        <end position="118"/>
    </location>
</feature>
<organism evidence="3 4">
    <name type="scientific">Paraburkholderia atlantica</name>
    <dbReference type="NCBI Taxonomy" id="2654982"/>
    <lineage>
        <taxon>Bacteria</taxon>
        <taxon>Pseudomonadati</taxon>
        <taxon>Pseudomonadota</taxon>
        <taxon>Betaproteobacteria</taxon>
        <taxon>Burkholderiales</taxon>
        <taxon>Burkholderiaceae</taxon>
        <taxon>Paraburkholderia</taxon>
    </lineage>
</organism>
<evidence type="ECO:0000313" key="4">
    <source>
        <dbReference type="Proteomes" id="UP000002190"/>
    </source>
</evidence>
<feature type="chain" id="PRO_5003079182" evidence="2">
    <location>
        <begin position="44"/>
        <end position="118"/>
    </location>
</feature>
<feature type="compositionally biased region" description="Low complexity" evidence="1">
    <location>
        <begin position="90"/>
        <end position="100"/>
    </location>
</feature>
<sequence>MTFSKDYCAPMNYSTYSRRAATGAASLALLGAALLSTNSPSLAQIPKPDGSSHMESRSSGTGSTPDPAASAVHESHRPQSKDSGQGNARGKTAGQGQKAEGAGGFNNGMYGTGAGSNK</sequence>
<evidence type="ECO:0000256" key="1">
    <source>
        <dbReference type="SAM" id="MobiDB-lite"/>
    </source>
</evidence>
<dbReference type="eggNOG" id="ENOG5031741">
    <property type="taxonomic scope" value="Bacteria"/>
</dbReference>
<proteinExistence type="predicted"/>
<feature type="compositionally biased region" description="Gly residues" evidence="1">
    <location>
        <begin position="101"/>
        <end position="118"/>
    </location>
</feature>
<evidence type="ECO:0000313" key="3">
    <source>
        <dbReference type="EMBL" id="ADG19281.1"/>
    </source>
</evidence>
<evidence type="ECO:0000256" key="2">
    <source>
        <dbReference type="SAM" id="SignalP"/>
    </source>
</evidence>
<keyword evidence="2" id="KW-0732">Signal</keyword>
<dbReference type="KEGG" id="bge:BC1002_5345"/>
<protein>
    <submittedName>
        <fullName evidence="3">Beta-xylosidase</fullName>
    </submittedName>
</protein>
<accession>D5WFC7</accession>
<reference evidence="4" key="1">
    <citation type="submission" date="2010-04" db="EMBL/GenBank/DDBJ databases">
        <title>Complete sequence of chromosome 2 of Burkholderia sp. CCGE1002.</title>
        <authorList>
            <consortium name="US DOE Joint Genome Institute"/>
            <person name="Lucas S."/>
            <person name="Copeland A."/>
            <person name="Lapidus A."/>
            <person name="Cheng J.-F."/>
            <person name="Bruce D."/>
            <person name="Goodwin L."/>
            <person name="Pitluck S."/>
            <person name="Chertkov O."/>
            <person name="Detter J.C."/>
            <person name="Han C."/>
            <person name="Tapia R."/>
            <person name="Land M."/>
            <person name="Hauser L."/>
            <person name="Kyrpides N."/>
            <person name="Ovchinnikova G."/>
            <person name="Martinez-Romero E."/>
            <person name="Hernandez M.A.R."/>
            <person name="Tiedje J.M."/>
            <person name="Woyke T."/>
        </authorList>
    </citation>
    <scope>NUCLEOTIDE SEQUENCE [LARGE SCALE GENOMIC DNA]</scope>
    <source>
        <strain evidence="4">CCGE1002</strain>
    </source>
</reference>
<dbReference type="HOGENOM" id="CLU_156400_0_0_4"/>
<dbReference type="EMBL" id="CP002014">
    <property type="protein sequence ID" value="ADG19281.1"/>
    <property type="molecule type" value="Genomic_DNA"/>
</dbReference>
<dbReference type="STRING" id="640511.BC1002_5345"/>
<dbReference type="AlphaFoldDB" id="D5WFC7"/>
<feature type="signal peptide" evidence="2">
    <location>
        <begin position="1"/>
        <end position="43"/>
    </location>
</feature>
<dbReference type="Proteomes" id="UP000002190">
    <property type="component" value="Chromosome 2"/>
</dbReference>
<gene>
    <name evidence="3" type="ordered locus">BC1002_5345</name>
</gene>
<name>D5WFC7_PARAM</name>